<evidence type="ECO:0000313" key="4">
    <source>
        <dbReference type="WBParaSite" id="ECPE_0001588201-mRNA-1"/>
    </source>
</evidence>
<gene>
    <name evidence="2" type="ORF">ECPE_LOCUS15841</name>
</gene>
<organism evidence="4">
    <name type="scientific">Echinostoma caproni</name>
    <dbReference type="NCBI Taxonomy" id="27848"/>
    <lineage>
        <taxon>Eukaryota</taxon>
        <taxon>Metazoa</taxon>
        <taxon>Spiralia</taxon>
        <taxon>Lophotrochozoa</taxon>
        <taxon>Platyhelminthes</taxon>
        <taxon>Trematoda</taxon>
        <taxon>Digenea</taxon>
        <taxon>Plagiorchiida</taxon>
        <taxon>Echinostomata</taxon>
        <taxon>Echinostomatoidea</taxon>
        <taxon>Echinostomatidae</taxon>
        <taxon>Echinostoma</taxon>
    </lineage>
</organism>
<evidence type="ECO:0000256" key="1">
    <source>
        <dbReference type="SAM" id="MobiDB-lite"/>
    </source>
</evidence>
<accession>A0A183B9F7</accession>
<name>A0A183B9F7_9TREM</name>
<sequence>MEKGFKHESTTTGNFIRPAVTGPKPLSPDDDFQLWAFRAQTYLQHVPPEHFGQCFLPLLNDYAARPLLASGTRITSNPDEIWTALHELFARHELAPVFLEKFFAKKQLHAESVDQYVAVLRQLATKAYPKRLKWSALTTSCCGLLWESPTKSMKPDSWKKCHGV</sequence>
<proteinExistence type="predicted"/>
<evidence type="ECO:0000313" key="3">
    <source>
        <dbReference type="Proteomes" id="UP000272942"/>
    </source>
</evidence>
<dbReference type="WBParaSite" id="ECPE_0001588201-mRNA-1">
    <property type="protein sequence ID" value="ECPE_0001588201-mRNA-1"/>
    <property type="gene ID" value="ECPE_0001588201"/>
</dbReference>
<dbReference type="OrthoDB" id="6307016at2759"/>
<dbReference type="Proteomes" id="UP000272942">
    <property type="component" value="Unassembled WGS sequence"/>
</dbReference>
<dbReference type="EMBL" id="UZAN01061948">
    <property type="protein sequence ID" value="VDP93113.1"/>
    <property type="molecule type" value="Genomic_DNA"/>
</dbReference>
<feature type="region of interest" description="Disordered" evidence="1">
    <location>
        <begin position="1"/>
        <end position="20"/>
    </location>
</feature>
<reference evidence="4" key="1">
    <citation type="submission" date="2016-06" db="UniProtKB">
        <authorList>
            <consortium name="WormBaseParasite"/>
        </authorList>
    </citation>
    <scope>IDENTIFICATION</scope>
</reference>
<protein>
    <submittedName>
        <fullName evidence="4">Retrotrans_gag domain-containing protein</fullName>
    </submittedName>
</protein>
<evidence type="ECO:0000313" key="2">
    <source>
        <dbReference type="EMBL" id="VDP93113.1"/>
    </source>
</evidence>
<keyword evidence="3" id="KW-1185">Reference proteome</keyword>
<reference evidence="2 3" key="2">
    <citation type="submission" date="2018-11" db="EMBL/GenBank/DDBJ databases">
        <authorList>
            <consortium name="Pathogen Informatics"/>
        </authorList>
    </citation>
    <scope>NUCLEOTIDE SEQUENCE [LARGE SCALE GENOMIC DNA]</scope>
    <source>
        <strain evidence="2 3">Egypt</strain>
    </source>
</reference>
<dbReference type="AlphaFoldDB" id="A0A183B9F7"/>